<accession>A0ACC3B9P7</accession>
<proteinExistence type="predicted"/>
<evidence type="ECO:0000313" key="1">
    <source>
        <dbReference type="EMBL" id="KAK1147223.1"/>
    </source>
</evidence>
<protein>
    <submittedName>
        <fullName evidence="1">Uncharacterized protein</fullName>
    </submittedName>
</protein>
<keyword evidence="2" id="KW-1185">Reference proteome</keyword>
<dbReference type="EMBL" id="JAOPJF010000013">
    <property type="protein sequence ID" value="KAK1147223.1"/>
    <property type="molecule type" value="Genomic_DNA"/>
</dbReference>
<name>A0ACC3B9P7_9EURO</name>
<gene>
    <name evidence="1" type="ORF">N8T08_001962</name>
</gene>
<sequence length="270" mass="28878">MATAEVVCYTVAVSLAVALTVRHGWHRQPCWPSLIAFATVRILGAAMQLGTLAAPLNFSLYRGAAALAHAGLPLLLCTLLCLVLVVRDSVHKRRQTIVRSYVIHVQAVLLVAAFILGIVGATSLPDSDFAGFTTTKVPSALVASVILDLIAFVSITVCTGSLCFHSQCISSAEKRLLIAAAVSLPFLLVRVVYSALCVFFDNMEFHWFKGCLLVFIIMAVAMEMLAVATYACAGFMPGCRELRQIATAGATRGKRAGMPGSENLIALDYQ</sequence>
<organism evidence="1 2">
    <name type="scientific">Aspergillus melleus</name>
    <dbReference type="NCBI Taxonomy" id="138277"/>
    <lineage>
        <taxon>Eukaryota</taxon>
        <taxon>Fungi</taxon>
        <taxon>Dikarya</taxon>
        <taxon>Ascomycota</taxon>
        <taxon>Pezizomycotina</taxon>
        <taxon>Eurotiomycetes</taxon>
        <taxon>Eurotiomycetidae</taxon>
        <taxon>Eurotiales</taxon>
        <taxon>Aspergillaceae</taxon>
        <taxon>Aspergillus</taxon>
        <taxon>Aspergillus subgen. Circumdati</taxon>
    </lineage>
</organism>
<evidence type="ECO:0000313" key="2">
    <source>
        <dbReference type="Proteomes" id="UP001177260"/>
    </source>
</evidence>
<reference evidence="1 2" key="1">
    <citation type="journal article" date="2023" name="ACS Omega">
        <title>Identification of the Neoaspergillic Acid Biosynthesis Gene Cluster by Establishing an In Vitro CRISPR-Ribonucleoprotein Genetic System in Aspergillus melleus.</title>
        <authorList>
            <person name="Yuan B."/>
            <person name="Grau M.F."/>
            <person name="Murata R.M."/>
            <person name="Torok T."/>
            <person name="Venkateswaran K."/>
            <person name="Stajich J.E."/>
            <person name="Wang C.C.C."/>
        </authorList>
    </citation>
    <scope>NUCLEOTIDE SEQUENCE [LARGE SCALE GENOMIC DNA]</scope>
    <source>
        <strain evidence="1 2">IMV 1140</strain>
    </source>
</reference>
<comment type="caution">
    <text evidence="1">The sequence shown here is derived from an EMBL/GenBank/DDBJ whole genome shotgun (WGS) entry which is preliminary data.</text>
</comment>
<dbReference type="Proteomes" id="UP001177260">
    <property type="component" value="Unassembled WGS sequence"/>
</dbReference>